<feature type="domain" description="ABC transmembrane type-1" evidence="11">
    <location>
        <begin position="286"/>
        <end position="568"/>
    </location>
</feature>
<evidence type="ECO:0000256" key="1">
    <source>
        <dbReference type="ARBA" id="ARBA00004141"/>
    </source>
</evidence>
<dbReference type="Gene3D" id="3.40.50.300">
    <property type="entry name" value="P-loop containing nucleotide triphosphate hydrolases"/>
    <property type="match status" value="2"/>
</dbReference>
<keyword evidence="14" id="KW-1185">Reference proteome</keyword>
<dbReference type="OrthoDB" id="6500128at2759"/>
<keyword evidence="5" id="KW-0067">ATP-binding</keyword>
<feature type="region of interest" description="Disordered" evidence="8">
    <location>
        <begin position="830"/>
        <end position="870"/>
    </location>
</feature>
<dbReference type="CDD" id="cd18579">
    <property type="entry name" value="ABC_6TM_ABCC_D1"/>
    <property type="match status" value="1"/>
</dbReference>
<feature type="domain" description="ABC transporter" evidence="10">
    <location>
        <begin position="1219"/>
        <end position="1446"/>
    </location>
</feature>
<dbReference type="PROSITE" id="PS50929">
    <property type="entry name" value="ABC_TM1F"/>
    <property type="match status" value="2"/>
</dbReference>
<dbReference type="InterPro" id="IPR011527">
    <property type="entry name" value="ABC1_TM_dom"/>
</dbReference>
<dbReference type="InterPro" id="IPR044726">
    <property type="entry name" value="ABCC_6TM_D2"/>
</dbReference>
<dbReference type="CDD" id="cd18580">
    <property type="entry name" value="ABC_6TM_ABCC_D2"/>
    <property type="match status" value="1"/>
</dbReference>
<feature type="transmembrane region" description="Helical" evidence="9">
    <location>
        <begin position="27"/>
        <end position="52"/>
    </location>
</feature>
<keyword evidence="6 9" id="KW-1133">Transmembrane helix</keyword>
<feature type="domain" description="ABC transmembrane type-1" evidence="11">
    <location>
        <begin position="897"/>
        <end position="1187"/>
    </location>
</feature>
<name>A0A9P1DBT1_9DINO</name>
<keyword evidence="4" id="KW-0547">Nucleotide-binding</keyword>
<dbReference type="SUPFAM" id="SSF52540">
    <property type="entry name" value="P-loop containing nucleoside triphosphate hydrolases"/>
    <property type="match status" value="2"/>
</dbReference>
<feature type="transmembrane region" description="Helical" evidence="9">
    <location>
        <begin position="897"/>
        <end position="920"/>
    </location>
</feature>
<accession>A0A9P1DBT1</accession>
<dbReference type="Proteomes" id="UP001152797">
    <property type="component" value="Unassembled WGS sequence"/>
</dbReference>
<keyword evidence="3 9" id="KW-0812">Transmembrane</keyword>
<feature type="transmembrane region" description="Helical" evidence="9">
    <location>
        <begin position="536"/>
        <end position="556"/>
    </location>
</feature>
<evidence type="ECO:0000259" key="10">
    <source>
        <dbReference type="PROSITE" id="PS50893"/>
    </source>
</evidence>
<sequence length="1454" mass="159000">MTRSNGGEDVDEEDLIPDNWFIRLVHIIAWLLTVVLSVLSCVFIGYQLYVLYIPYSRAKMMGDASYRFPEYFYRVWGNDATDLTSEHWGYLSACAGVTFLSIRTFVAPQFSAMDVAAAPQRPLPCRARVPSRHGPALRPVPGDKSLTGQCRGRSRGWSSVFAAAFALRAVGRVSSRVTLRRSSSDAPVPPRLGLKALYSLLTFSWVSDLMRRGNRPPAIEIHDLFPAPSDMLASDLALELSTSLIQREWRARNDARNDGHHEPLDHRSLAKSLLWLHRGRLLRTGILRFLNTVVQFLPALILGPLLNAIKLGDISAGQQAALQLFVVLCIKTFVENQVILSVLEQPCQFFYQTTMMATRVRSMLQACIYEKSLRLHDASANVPPVTLMQVDTGKVEDLTYSLHTLWDGIFQVAGYSVLLWWYLGVAGFAGIVVLLIGLPFNARLQRDLSGLNKKCLQTSDARVSKTSEILGGIRALRQMGWEDIFDARVRKLRDEELAAQRKRDTVVAYLLSYFSALPPFMIAVVLPVYVAGCPESFSAAMIFTALSLLNQIRFPLLFYPNALNALAEGTAALRRLAQFLALDEAPAARPPMSEDKELPLLLAPGKYHIGTSSSAPSLHLSEPLSVGVGELVAVLGPVGSGKSSLLKAFLGELPRTPLMQPPQHVAYCSQQPWVPEGRSLLEVVCGVWMDGEVAFPKAIDEAAFSKALACAAVDFADAEDEVSGSSLSGGQQARLALARAMYKALVGEDVCACVLDDVTAALDPQVTNEVIQNCLDGPLKNLATIFVSSDPGSWLESCDKVIEMKAVGKELRVDFVGSYAQLLEQGRLTRLPRRKKGGPSGNSATEGEEEMEEEDATSQEEPVKRKKLQVTTEEERALGAVPLALYSHYFRSARSPILLSSAVSAVVASYAATIVQQWFIGLWTADTTMQRGLAYYMSGVVFWGVVASALTFGRALLIAAFSRRASRAVHDQLCDKVLVQASTSHFDRNPSSRLLQNFSKDLEQIDTSLPGSLRSASSSICTLAGAMFTIILATPSFSFLLPPLTWIYMKSLQYYRPVARELKRLEPLARSPVFAEQQAAASGVTTIRQLGLGNVMAARALRAIDGNTAVSFAARAVDRWFSLRMELLGNLIVLASSLVCLAASGAGAWSEARSAIAVTQALSVCGLLNWTVRTIAQTETSFTSWQRVEDALDSTEVEGAKVTPEDQQLPASWPLSGTINFQDISFRYRENMPLVLRKLCLNLTPGQRVGVVGRTGSGKSTLLRILLRTVEPTEGSVTIDGVDIQTVGLARLRSSVTAIPQDNFLISGSVRENVDPRGSYSDEEVKHALEAASLGNWEIHRHINAARDISPGEKQLIGVARAVLRKSRIVALDEVTSRVDKATDEKVQAALKRLPEGTTLLVVSHRLATLHDYDLVVVLGDGEVIEVGRPSALEEDPRSNFASMLAAERGGEHF</sequence>
<dbReference type="Pfam" id="PF00005">
    <property type="entry name" value="ABC_tran"/>
    <property type="match status" value="2"/>
</dbReference>
<dbReference type="PANTHER" id="PTHR24223">
    <property type="entry name" value="ATP-BINDING CASSETTE SUB-FAMILY C"/>
    <property type="match status" value="1"/>
</dbReference>
<reference evidence="12" key="1">
    <citation type="submission" date="2022-10" db="EMBL/GenBank/DDBJ databases">
        <authorList>
            <person name="Chen Y."/>
            <person name="Dougan E. K."/>
            <person name="Chan C."/>
            <person name="Rhodes N."/>
            <person name="Thang M."/>
        </authorList>
    </citation>
    <scope>NUCLEOTIDE SEQUENCE</scope>
</reference>
<dbReference type="InterPro" id="IPR017871">
    <property type="entry name" value="ABC_transporter-like_CS"/>
</dbReference>
<dbReference type="GO" id="GO:0016887">
    <property type="term" value="F:ATP hydrolysis activity"/>
    <property type="evidence" value="ECO:0007669"/>
    <property type="project" value="InterPro"/>
</dbReference>
<dbReference type="InterPro" id="IPR050173">
    <property type="entry name" value="ABC_transporter_C-like"/>
</dbReference>
<comment type="subcellular location">
    <subcellularLocation>
        <location evidence="1">Membrane</location>
        <topology evidence="1">Multi-pass membrane protein</topology>
    </subcellularLocation>
</comment>
<feature type="transmembrane region" description="Helical" evidence="9">
    <location>
        <begin position="506"/>
        <end position="530"/>
    </location>
</feature>
<dbReference type="PROSITE" id="PS50893">
    <property type="entry name" value="ABC_TRANSPORTER_2"/>
    <property type="match status" value="2"/>
</dbReference>
<evidence type="ECO:0000259" key="11">
    <source>
        <dbReference type="PROSITE" id="PS50929"/>
    </source>
</evidence>
<dbReference type="GO" id="GO:0005524">
    <property type="term" value="F:ATP binding"/>
    <property type="evidence" value="ECO:0007669"/>
    <property type="project" value="UniProtKB-KW"/>
</dbReference>
<dbReference type="SMART" id="SM00382">
    <property type="entry name" value="AAA"/>
    <property type="match status" value="2"/>
</dbReference>
<dbReference type="Gene3D" id="1.20.1560.10">
    <property type="entry name" value="ABC transporter type 1, transmembrane domain"/>
    <property type="match status" value="2"/>
</dbReference>
<dbReference type="InterPro" id="IPR003439">
    <property type="entry name" value="ABC_transporter-like_ATP-bd"/>
</dbReference>
<dbReference type="SUPFAM" id="SSF90123">
    <property type="entry name" value="ABC transporter transmembrane region"/>
    <property type="match status" value="2"/>
</dbReference>
<dbReference type="CDD" id="cd03244">
    <property type="entry name" value="ABCC_MRP_domain2"/>
    <property type="match status" value="1"/>
</dbReference>
<dbReference type="PROSITE" id="PS00211">
    <property type="entry name" value="ABC_TRANSPORTER_1"/>
    <property type="match status" value="2"/>
</dbReference>
<dbReference type="EMBL" id="CAMXCT030004035">
    <property type="protein sequence ID" value="CAL4794697.1"/>
    <property type="molecule type" value="Genomic_DNA"/>
</dbReference>
<evidence type="ECO:0000256" key="2">
    <source>
        <dbReference type="ARBA" id="ARBA00022448"/>
    </source>
</evidence>
<dbReference type="EMBL" id="CAMXCT020004035">
    <property type="protein sequence ID" value="CAL1160760.1"/>
    <property type="molecule type" value="Genomic_DNA"/>
</dbReference>
<evidence type="ECO:0000313" key="12">
    <source>
        <dbReference type="EMBL" id="CAI4007385.1"/>
    </source>
</evidence>
<dbReference type="InterPro" id="IPR027417">
    <property type="entry name" value="P-loop_NTPase"/>
</dbReference>
<evidence type="ECO:0000256" key="7">
    <source>
        <dbReference type="ARBA" id="ARBA00023136"/>
    </source>
</evidence>
<proteinExistence type="predicted"/>
<dbReference type="Pfam" id="PF00664">
    <property type="entry name" value="ABC_membrane"/>
    <property type="match status" value="2"/>
</dbReference>
<feature type="compositionally biased region" description="Acidic residues" evidence="8">
    <location>
        <begin position="846"/>
        <end position="858"/>
    </location>
</feature>
<evidence type="ECO:0000256" key="9">
    <source>
        <dbReference type="SAM" id="Phobius"/>
    </source>
</evidence>
<evidence type="ECO:0000313" key="13">
    <source>
        <dbReference type="EMBL" id="CAL4794697.1"/>
    </source>
</evidence>
<keyword evidence="2" id="KW-0813">Transport</keyword>
<feature type="transmembrane region" description="Helical" evidence="9">
    <location>
        <begin position="940"/>
        <end position="961"/>
    </location>
</feature>
<dbReference type="EMBL" id="CAMXCT010004035">
    <property type="protein sequence ID" value="CAI4007385.1"/>
    <property type="molecule type" value="Genomic_DNA"/>
</dbReference>
<evidence type="ECO:0000313" key="14">
    <source>
        <dbReference type="Proteomes" id="UP001152797"/>
    </source>
</evidence>
<dbReference type="GO" id="GO:0016020">
    <property type="term" value="C:membrane"/>
    <property type="evidence" value="ECO:0007669"/>
    <property type="project" value="UniProtKB-SubCell"/>
</dbReference>
<dbReference type="InterPro" id="IPR044746">
    <property type="entry name" value="ABCC_6TM_D1"/>
</dbReference>
<dbReference type="InterPro" id="IPR003593">
    <property type="entry name" value="AAA+_ATPase"/>
</dbReference>
<evidence type="ECO:0000256" key="5">
    <source>
        <dbReference type="ARBA" id="ARBA00022840"/>
    </source>
</evidence>
<evidence type="ECO:0000256" key="3">
    <source>
        <dbReference type="ARBA" id="ARBA00022692"/>
    </source>
</evidence>
<evidence type="ECO:0000256" key="6">
    <source>
        <dbReference type="ARBA" id="ARBA00022989"/>
    </source>
</evidence>
<organism evidence="12">
    <name type="scientific">Cladocopium goreaui</name>
    <dbReference type="NCBI Taxonomy" id="2562237"/>
    <lineage>
        <taxon>Eukaryota</taxon>
        <taxon>Sar</taxon>
        <taxon>Alveolata</taxon>
        <taxon>Dinophyceae</taxon>
        <taxon>Suessiales</taxon>
        <taxon>Symbiodiniaceae</taxon>
        <taxon>Cladocopium</taxon>
    </lineage>
</organism>
<feature type="transmembrane region" description="Helical" evidence="9">
    <location>
        <begin position="419"/>
        <end position="440"/>
    </location>
</feature>
<gene>
    <name evidence="12" type="ORF">C1SCF055_LOCUS32946</name>
</gene>
<feature type="domain" description="ABC transporter" evidence="10">
    <location>
        <begin position="604"/>
        <end position="831"/>
    </location>
</feature>
<protein>
    <submittedName>
        <fullName evidence="13">Multidrug resistance-associated protein 1</fullName>
    </submittedName>
</protein>
<dbReference type="FunFam" id="3.40.50.300:FF:000630">
    <property type="entry name" value="ATP-binding cassette (ABC) transporter, putative"/>
    <property type="match status" value="1"/>
</dbReference>
<feature type="transmembrane region" description="Helical" evidence="9">
    <location>
        <begin position="1020"/>
        <end position="1041"/>
    </location>
</feature>
<evidence type="ECO:0000256" key="4">
    <source>
        <dbReference type="ARBA" id="ARBA00022741"/>
    </source>
</evidence>
<dbReference type="InterPro" id="IPR036640">
    <property type="entry name" value="ABC1_TM_sf"/>
</dbReference>
<dbReference type="GO" id="GO:0140359">
    <property type="term" value="F:ABC-type transporter activity"/>
    <property type="evidence" value="ECO:0007669"/>
    <property type="project" value="InterPro"/>
</dbReference>
<comment type="caution">
    <text evidence="12">The sequence shown here is derived from an EMBL/GenBank/DDBJ whole genome shotgun (WGS) entry which is preliminary data.</text>
</comment>
<keyword evidence="7 9" id="KW-0472">Membrane</keyword>
<evidence type="ECO:0000256" key="8">
    <source>
        <dbReference type="SAM" id="MobiDB-lite"/>
    </source>
</evidence>
<reference evidence="13 14" key="2">
    <citation type="submission" date="2024-05" db="EMBL/GenBank/DDBJ databases">
        <authorList>
            <person name="Chen Y."/>
            <person name="Shah S."/>
            <person name="Dougan E. K."/>
            <person name="Thang M."/>
            <person name="Chan C."/>
        </authorList>
    </citation>
    <scope>NUCLEOTIDE SEQUENCE [LARGE SCALE GENOMIC DNA]</scope>
</reference>